<dbReference type="EMBL" id="JAHRHJ020000177">
    <property type="protein sequence ID" value="KAH9294368.1"/>
    <property type="molecule type" value="Genomic_DNA"/>
</dbReference>
<accession>A0AA38F9K1</accession>
<name>A0AA38F9K1_TAXCH</name>
<dbReference type="AlphaFoldDB" id="A0AA38F9K1"/>
<reference evidence="1 2" key="1">
    <citation type="journal article" date="2021" name="Nat. Plants">
        <title>The Taxus genome provides insights into paclitaxel biosynthesis.</title>
        <authorList>
            <person name="Xiong X."/>
            <person name="Gou J."/>
            <person name="Liao Q."/>
            <person name="Li Y."/>
            <person name="Zhou Q."/>
            <person name="Bi G."/>
            <person name="Li C."/>
            <person name="Du R."/>
            <person name="Wang X."/>
            <person name="Sun T."/>
            <person name="Guo L."/>
            <person name="Liang H."/>
            <person name="Lu P."/>
            <person name="Wu Y."/>
            <person name="Zhang Z."/>
            <person name="Ro D.K."/>
            <person name="Shang Y."/>
            <person name="Huang S."/>
            <person name="Yan J."/>
        </authorList>
    </citation>
    <scope>NUCLEOTIDE SEQUENCE [LARGE SCALE GENOMIC DNA]</scope>
    <source>
        <strain evidence="1">Ta-2019</strain>
    </source>
</reference>
<keyword evidence="2" id="KW-1185">Reference proteome</keyword>
<dbReference type="Proteomes" id="UP000824469">
    <property type="component" value="Unassembled WGS sequence"/>
</dbReference>
<evidence type="ECO:0000313" key="1">
    <source>
        <dbReference type="EMBL" id="KAH9294368.1"/>
    </source>
</evidence>
<comment type="caution">
    <text evidence="1">The sequence shown here is derived from an EMBL/GenBank/DDBJ whole genome shotgun (WGS) entry which is preliminary data.</text>
</comment>
<sequence>VKMEKAWLLQLYELPYFGKPEHLYQWLMSWVHEEYFHFTGRKMLMNPQLISQFTGLICEGDNLEDYLGNKYAIQETITKYACKKGSQYYEISGIKELVMKMVVHL</sequence>
<organism evidence="1 2">
    <name type="scientific">Taxus chinensis</name>
    <name type="common">Chinese yew</name>
    <name type="synonym">Taxus wallichiana var. chinensis</name>
    <dbReference type="NCBI Taxonomy" id="29808"/>
    <lineage>
        <taxon>Eukaryota</taxon>
        <taxon>Viridiplantae</taxon>
        <taxon>Streptophyta</taxon>
        <taxon>Embryophyta</taxon>
        <taxon>Tracheophyta</taxon>
        <taxon>Spermatophyta</taxon>
        <taxon>Pinopsida</taxon>
        <taxon>Pinidae</taxon>
        <taxon>Conifers II</taxon>
        <taxon>Cupressales</taxon>
        <taxon>Taxaceae</taxon>
        <taxon>Taxus</taxon>
    </lineage>
</organism>
<gene>
    <name evidence="1" type="ORF">KI387_040422</name>
</gene>
<evidence type="ECO:0000313" key="2">
    <source>
        <dbReference type="Proteomes" id="UP000824469"/>
    </source>
</evidence>
<proteinExistence type="predicted"/>
<feature type="non-terminal residue" evidence="1">
    <location>
        <position position="1"/>
    </location>
</feature>
<protein>
    <submittedName>
        <fullName evidence="1">Uncharacterized protein</fullName>
    </submittedName>
</protein>
<feature type="non-terminal residue" evidence="1">
    <location>
        <position position="105"/>
    </location>
</feature>